<dbReference type="SUPFAM" id="SSF57850">
    <property type="entry name" value="RING/U-box"/>
    <property type="match status" value="1"/>
</dbReference>
<name>A0A2G9GGK0_9LAMI</name>
<dbReference type="EMBL" id="NKXS01005161">
    <property type="protein sequence ID" value="PIN04417.1"/>
    <property type="molecule type" value="Genomic_DNA"/>
</dbReference>
<gene>
    <name evidence="4" type="ORF">CDL12_23046</name>
</gene>
<keyword evidence="1" id="KW-0862">Zinc</keyword>
<dbReference type="OrthoDB" id="908640at2759"/>
<evidence type="ECO:0000259" key="3">
    <source>
        <dbReference type="PROSITE" id="PS50089"/>
    </source>
</evidence>
<comment type="caution">
    <text evidence="4">The sequence shown here is derived from an EMBL/GenBank/DDBJ whole genome shotgun (WGS) entry which is preliminary data.</text>
</comment>
<dbReference type="PROSITE" id="PS50089">
    <property type="entry name" value="ZF_RING_2"/>
    <property type="match status" value="1"/>
</dbReference>
<keyword evidence="5" id="KW-1185">Reference proteome</keyword>
<proteinExistence type="predicted"/>
<protein>
    <recommendedName>
        <fullName evidence="3">RING-type domain-containing protein</fullName>
    </recommendedName>
</protein>
<dbReference type="Proteomes" id="UP000231279">
    <property type="component" value="Unassembled WGS sequence"/>
</dbReference>
<dbReference type="InterPro" id="IPR001841">
    <property type="entry name" value="Znf_RING"/>
</dbReference>
<evidence type="ECO:0000313" key="5">
    <source>
        <dbReference type="Proteomes" id="UP000231279"/>
    </source>
</evidence>
<evidence type="ECO:0000256" key="2">
    <source>
        <dbReference type="SAM" id="MobiDB-lite"/>
    </source>
</evidence>
<dbReference type="PANTHER" id="PTHR31150">
    <property type="entry name" value="EXPRESSED PROTEIN"/>
    <property type="match status" value="1"/>
</dbReference>
<keyword evidence="1" id="KW-0479">Metal-binding</keyword>
<evidence type="ECO:0000256" key="1">
    <source>
        <dbReference type="PROSITE-ProRule" id="PRU00175"/>
    </source>
</evidence>
<reference evidence="5" key="1">
    <citation type="journal article" date="2018" name="Gigascience">
        <title>Genome assembly of the Pink Ipe (Handroanthus impetiginosus, Bignoniaceae), a highly valued, ecologically keystone Neotropical timber forest tree.</title>
        <authorList>
            <person name="Silva-Junior O.B."/>
            <person name="Grattapaglia D."/>
            <person name="Novaes E."/>
            <person name="Collevatti R.G."/>
        </authorList>
    </citation>
    <scope>NUCLEOTIDE SEQUENCE [LARGE SCALE GENOMIC DNA]</scope>
    <source>
        <strain evidence="5">cv. UFG-1</strain>
    </source>
</reference>
<dbReference type="CDD" id="cd16448">
    <property type="entry name" value="RING-H2"/>
    <property type="match status" value="1"/>
</dbReference>
<evidence type="ECO:0000313" key="4">
    <source>
        <dbReference type="EMBL" id="PIN04417.1"/>
    </source>
</evidence>
<sequence length="698" mass="75985">MGCGNPPVLTPTEEMKYGLSRATKPGGADDGGWIHGASSFGPDITPLPFISLGYSHFPRHDMQGDCHFYPPEYEKERNRLGGYMDLNCLTDSNIDANLIKIKSDTSEFHRESKMSYPEEGMKELRHAIDGSNTVSPDCFMNPAFSSKDYRKSEVHTNFILPRSENATGYPIKAHGAEANTSRASRSRISGKFSFSECSTSVLPLVDNFGVTGNKNDINIGSPQIVDGNFLTLGIGCGTEIRSSQSFSTEISSKFGDTVAYQCNSSIVNQRPKDPLSLPELTCRAATVQTKSGGLSSSACNLADRMSISDEGELFGDTSARLNSNPLAGLQTPQADARSIYSSKYGTSLFDPAPSSLPFRSTLVSQPERVTSNKCSQPERVTPNPFGPEVTKSTYFASQFVPQQQDYSRKRFMNFSCGSSRNYLSDRLRRSSISHEQLGKLIPVAEGRETQSNTGLHLPVNAQPLSTGNLNLLPEDTRTEVTRSGSFPSSIQPLGHLQSSHNVSSCDTPGNSLFPERIGVQISSGGTFQSAAAGPFPKRLGVQSNDFAAPRAAKVAKLDLRPEAPPIVSYSSLKRQATENPPKARLSQRRKIFPQPFMYHSSPRERQNIAATPVHIPPAPLHIKWQGFDGPLEPIGCKCLLCKRDLSFTAEGRAYQPANPPAIAVLPCGHTFHDHCLQKITPEDQSKDPPCIPCAIGET</sequence>
<keyword evidence="1" id="KW-0863">Zinc-finger</keyword>
<accession>A0A2G9GGK0</accession>
<feature type="domain" description="RING-type" evidence="3">
    <location>
        <begin position="638"/>
        <end position="693"/>
    </location>
</feature>
<dbReference type="AlphaFoldDB" id="A0A2G9GGK0"/>
<dbReference type="PANTHER" id="PTHR31150:SF19">
    <property type="entry name" value="RING-TYPE DOMAIN-CONTAINING PROTEIN"/>
    <property type="match status" value="1"/>
</dbReference>
<dbReference type="GO" id="GO:0008270">
    <property type="term" value="F:zinc ion binding"/>
    <property type="evidence" value="ECO:0007669"/>
    <property type="project" value="UniProtKB-KW"/>
</dbReference>
<feature type="region of interest" description="Disordered" evidence="2">
    <location>
        <begin position="367"/>
        <end position="387"/>
    </location>
</feature>
<organism evidence="4 5">
    <name type="scientific">Handroanthus impetiginosus</name>
    <dbReference type="NCBI Taxonomy" id="429701"/>
    <lineage>
        <taxon>Eukaryota</taxon>
        <taxon>Viridiplantae</taxon>
        <taxon>Streptophyta</taxon>
        <taxon>Embryophyta</taxon>
        <taxon>Tracheophyta</taxon>
        <taxon>Spermatophyta</taxon>
        <taxon>Magnoliopsida</taxon>
        <taxon>eudicotyledons</taxon>
        <taxon>Gunneridae</taxon>
        <taxon>Pentapetalae</taxon>
        <taxon>asterids</taxon>
        <taxon>lamiids</taxon>
        <taxon>Lamiales</taxon>
        <taxon>Bignoniaceae</taxon>
        <taxon>Crescentiina</taxon>
        <taxon>Tabebuia alliance</taxon>
        <taxon>Handroanthus</taxon>
    </lineage>
</organism>